<dbReference type="InterPro" id="IPR016139">
    <property type="entry name" value="Ribosome_inactivat_prot_sub2"/>
</dbReference>
<keyword evidence="7 8" id="KW-0652">Protein synthesis inhibitor</keyword>
<feature type="chain" id="PRO_5043418764" description="rRNA N-glycosylase" evidence="9">
    <location>
        <begin position="24"/>
        <end position="270"/>
    </location>
</feature>
<accession>A0AAW1LGV3</accession>
<dbReference type="PANTHER" id="PTHR33453:SF34">
    <property type="entry name" value="RIBOSOME-INACTIVATING PROTEIN"/>
    <property type="match status" value="1"/>
</dbReference>
<proteinExistence type="inferred from homology"/>
<evidence type="ECO:0000256" key="1">
    <source>
        <dbReference type="ARBA" id="ARBA00000237"/>
    </source>
</evidence>
<comment type="caution">
    <text evidence="10">The sequence shown here is derived from an EMBL/GenBank/DDBJ whole genome shotgun (WGS) entry which is preliminary data.</text>
</comment>
<dbReference type="Proteomes" id="UP001443914">
    <property type="component" value="Unassembled WGS sequence"/>
</dbReference>
<comment type="similarity">
    <text evidence="2">Belongs to the ribosome-inactivating protein family. Type 1 RIP subfamily.</text>
</comment>
<dbReference type="GO" id="GO:0006952">
    <property type="term" value="P:defense response"/>
    <property type="evidence" value="ECO:0007669"/>
    <property type="project" value="UniProtKB-KW"/>
</dbReference>
<keyword evidence="9" id="KW-0732">Signal</keyword>
<dbReference type="EC" id="3.2.2.22" evidence="3 8"/>
<dbReference type="InterPro" id="IPR001574">
    <property type="entry name" value="Ribosome_inactivat_prot"/>
</dbReference>
<dbReference type="EMBL" id="JBDFQZ010000004">
    <property type="protein sequence ID" value="KAK9732737.1"/>
    <property type="molecule type" value="Genomic_DNA"/>
</dbReference>
<keyword evidence="11" id="KW-1185">Reference proteome</keyword>
<keyword evidence="6 8" id="KW-0611">Plant defense</keyword>
<evidence type="ECO:0000256" key="2">
    <source>
        <dbReference type="ARBA" id="ARBA00008544"/>
    </source>
</evidence>
<dbReference type="InterPro" id="IPR016138">
    <property type="entry name" value="Ribosome_inactivat_prot_sub1"/>
</dbReference>
<dbReference type="AlphaFoldDB" id="A0AAW1LGV3"/>
<organism evidence="10 11">
    <name type="scientific">Saponaria officinalis</name>
    <name type="common">Common soapwort</name>
    <name type="synonym">Lychnis saponaria</name>
    <dbReference type="NCBI Taxonomy" id="3572"/>
    <lineage>
        <taxon>Eukaryota</taxon>
        <taxon>Viridiplantae</taxon>
        <taxon>Streptophyta</taxon>
        <taxon>Embryophyta</taxon>
        <taxon>Tracheophyta</taxon>
        <taxon>Spermatophyta</taxon>
        <taxon>Magnoliopsida</taxon>
        <taxon>eudicotyledons</taxon>
        <taxon>Gunneridae</taxon>
        <taxon>Pentapetalae</taxon>
        <taxon>Caryophyllales</taxon>
        <taxon>Caryophyllaceae</taxon>
        <taxon>Caryophylleae</taxon>
        <taxon>Saponaria</taxon>
    </lineage>
</organism>
<protein>
    <recommendedName>
        <fullName evidence="3 8">rRNA N-glycosylase</fullName>
        <ecNumber evidence="3 8">3.2.2.22</ecNumber>
    </recommendedName>
</protein>
<evidence type="ECO:0000256" key="4">
    <source>
        <dbReference type="ARBA" id="ARBA00022656"/>
    </source>
</evidence>
<dbReference type="PANTHER" id="PTHR33453">
    <property type="match status" value="1"/>
</dbReference>
<gene>
    <name evidence="10" type="ORF">RND81_04G018600</name>
</gene>
<dbReference type="GO" id="GO:0017148">
    <property type="term" value="P:negative regulation of translation"/>
    <property type="evidence" value="ECO:0007669"/>
    <property type="project" value="UniProtKB-KW"/>
</dbReference>
<evidence type="ECO:0000313" key="10">
    <source>
        <dbReference type="EMBL" id="KAK9732737.1"/>
    </source>
</evidence>
<name>A0AAW1LGV3_SAPOF</name>
<reference evidence="10" key="1">
    <citation type="submission" date="2024-03" db="EMBL/GenBank/DDBJ databases">
        <title>WGS assembly of Saponaria officinalis var. Norfolk2.</title>
        <authorList>
            <person name="Jenkins J."/>
            <person name="Shu S."/>
            <person name="Grimwood J."/>
            <person name="Barry K."/>
            <person name="Goodstein D."/>
            <person name="Schmutz J."/>
            <person name="Leebens-Mack J."/>
            <person name="Osbourn A."/>
        </authorList>
    </citation>
    <scope>NUCLEOTIDE SEQUENCE [LARGE SCALE GENOMIC DNA]</scope>
    <source>
        <strain evidence="10">JIC</strain>
    </source>
</reference>
<evidence type="ECO:0000256" key="6">
    <source>
        <dbReference type="ARBA" id="ARBA00022821"/>
    </source>
</evidence>
<sequence length="270" mass="29784">MKSCTIVAIIWVVLRSSASIANAIALDLTNPTEDKYSTFHTDIRTNVADSKLKYGDTDIPVIGAPTNTYLRIDLQSSTGTVSLGLKRDDLFVVAYLAKNDQNKDRAYYFDGQISSPQLDTLFPEAKSATNQQKITEYTENYGSVQNAAGATRKDARGIDKLVAYTEGVRGKARSVQDEAKFVLAAIQIVSEGARFVYIQNLVFENFSNGFIPDDKVFLLEKNWNKISEAIKGSNNGVFSPPLVLKSHTISTVWMVNNATELNMGLLMYLG</sequence>
<dbReference type="Pfam" id="PF00161">
    <property type="entry name" value="RIP"/>
    <property type="match status" value="1"/>
</dbReference>
<evidence type="ECO:0000256" key="5">
    <source>
        <dbReference type="ARBA" id="ARBA00022801"/>
    </source>
</evidence>
<dbReference type="GO" id="GO:0030598">
    <property type="term" value="F:rRNA N-glycosylase activity"/>
    <property type="evidence" value="ECO:0007669"/>
    <property type="project" value="UniProtKB-EC"/>
</dbReference>
<dbReference type="Gene3D" id="3.40.420.10">
    <property type="entry name" value="Ricin (A subunit), domain 1"/>
    <property type="match status" value="1"/>
</dbReference>
<evidence type="ECO:0000256" key="8">
    <source>
        <dbReference type="RuleBase" id="RU004915"/>
    </source>
</evidence>
<feature type="signal peptide" evidence="9">
    <location>
        <begin position="1"/>
        <end position="23"/>
    </location>
</feature>
<keyword evidence="5 8" id="KW-0378">Hydrolase</keyword>
<evidence type="ECO:0000256" key="7">
    <source>
        <dbReference type="ARBA" id="ARBA00023193"/>
    </source>
</evidence>
<evidence type="ECO:0000256" key="9">
    <source>
        <dbReference type="SAM" id="SignalP"/>
    </source>
</evidence>
<evidence type="ECO:0000256" key="3">
    <source>
        <dbReference type="ARBA" id="ARBA00012001"/>
    </source>
</evidence>
<dbReference type="SUPFAM" id="SSF56371">
    <property type="entry name" value="Ribosome inactivating proteins (RIP)"/>
    <property type="match status" value="1"/>
</dbReference>
<comment type="catalytic activity">
    <reaction evidence="1 8">
        <text>Endohydrolysis of the N-glycosidic bond at one specific adenosine on the 28S rRNA.</text>
        <dbReference type="EC" id="3.2.2.22"/>
    </reaction>
</comment>
<dbReference type="Gene3D" id="4.10.470.10">
    <property type="entry name" value="Ricin (A Subunit), domain 2"/>
    <property type="match status" value="1"/>
</dbReference>
<evidence type="ECO:0000313" key="11">
    <source>
        <dbReference type="Proteomes" id="UP001443914"/>
    </source>
</evidence>
<dbReference type="GO" id="GO:0090729">
    <property type="term" value="F:toxin activity"/>
    <property type="evidence" value="ECO:0007669"/>
    <property type="project" value="UniProtKB-KW"/>
</dbReference>
<dbReference type="PRINTS" id="PR00396">
    <property type="entry name" value="SHIGARICIN"/>
</dbReference>
<dbReference type="InterPro" id="IPR036041">
    <property type="entry name" value="Ribosome-inact_prot_sf"/>
</dbReference>
<dbReference type="InterPro" id="IPR017989">
    <property type="entry name" value="Ribosome_inactivat_1/2"/>
</dbReference>
<keyword evidence="4 8" id="KW-0800">Toxin</keyword>